<keyword evidence="4" id="KW-1185">Reference proteome</keyword>
<accession>A0AA36GT54</accession>
<dbReference type="EMBL" id="CATQJL010000223">
    <property type="protein sequence ID" value="CAJ0597842.1"/>
    <property type="molecule type" value="Genomic_DNA"/>
</dbReference>
<dbReference type="AlphaFoldDB" id="A0AA36GT54"/>
<feature type="region of interest" description="Disordered" evidence="1">
    <location>
        <begin position="69"/>
        <end position="105"/>
    </location>
</feature>
<evidence type="ECO:0000313" key="3">
    <source>
        <dbReference type="EMBL" id="CAJ0597842.1"/>
    </source>
</evidence>
<comment type="caution">
    <text evidence="3">The sequence shown here is derived from an EMBL/GenBank/DDBJ whole genome shotgun (WGS) entry which is preliminary data.</text>
</comment>
<sequence length="105" mass="12211">MRMVAVLLMSILFNCISGETMKPKEYFLDGNERLSPRYGRLKKPRDPFRRRGFYDAADDYDELDNIRMALNPRPGNKGNVADNRKASQRTLEDDKIPKATWKTLT</sequence>
<reference evidence="3" key="1">
    <citation type="submission" date="2023-07" db="EMBL/GenBank/DDBJ databases">
        <authorList>
            <consortium name="CYATHOMIX"/>
        </authorList>
    </citation>
    <scope>NUCLEOTIDE SEQUENCE</scope>
    <source>
        <strain evidence="3">N/A</strain>
    </source>
</reference>
<evidence type="ECO:0000256" key="1">
    <source>
        <dbReference type="SAM" id="MobiDB-lite"/>
    </source>
</evidence>
<evidence type="ECO:0000313" key="4">
    <source>
        <dbReference type="Proteomes" id="UP001176961"/>
    </source>
</evidence>
<feature type="chain" id="PRO_5041372361" evidence="2">
    <location>
        <begin position="19"/>
        <end position="105"/>
    </location>
</feature>
<gene>
    <name evidence="3" type="ORF">CYNAS_LOCUS9825</name>
</gene>
<name>A0AA36GT54_CYLNA</name>
<feature type="signal peptide" evidence="2">
    <location>
        <begin position="1"/>
        <end position="18"/>
    </location>
</feature>
<organism evidence="3 4">
    <name type="scientific">Cylicocyclus nassatus</name>
    <name type="common">Nematode worm</name>
    <dbReference type="NCBI Taxonomy" id="53992"/>
    <lineage>
        <taxon>Eukaryota</taxon>
        <taxon>Metazoa</taxon>
        <taxon>Ecdysozoa</taxon>
        <taxon>Nematoda</taxon>
        <taxon>Chromadorea</taxon>
        <taxon>Rhabditida</taxon>
        <taxon>Rhabditina</taxon>
        <taxon>Rhabditomorpha</taxon>
        <taxon>Strongyloidea</taxon>
        <taxon>Strongylidae</taxon>
        <taxon>Cylicocyclus</taxon>
    </lineage>
</organism>
<dbReference type="Proteomes" id="UP001176961">
    <property type="component" value="Unassembled WGS sequence"/>
</dbReference>
<keyword evidence="2" id="KW-0732">Signal</keyword>
<proteinExistence type="predicted"/>
<protein>
    <submittedName>
        <fullName evidence="3">Uncharacterized protein</fullName>
    </submittedName>
</protein>
<feature type="compositionally biased region" description="Basic and acidic residues" evidence="1">
    <location>
        <begin position="82"/>
        <end position="97"/>
    </location>
</feature>
<evidence type="ECO:0000256" key="2">
    <source>
        <dbReference type="SAM" id="SignalP"/>
    </source>
</evidence>